<reference evidence="1" key="1">
    <citation type="submission" date="2022-11" db="EMBL/GenBank/DDBJ databases">
        <authorList>
            <person name="Kikuchi T."/>
        </authorList>
    </citation>
    <scope>NUCLEOTIDE SEQUENCE</scope>
    <source>
        <strain evidence="1">PS1010</strain>
    </source>
</reference>
<keyword evidence="2" id="KW-1185">Reference proteome</keyword>
<evidence type="ECO:0000313" key="2">
    <source>
        <dbReference type="Proteomes" id="UP001152747"/>
    </source>
</evidence>
<proteinExistence type="predicted"/>
<dbReference type="OrthoDB" id="5843947at2759"/>
<name>A0A9P1MW00_9PELO</name>
<sequence>MSQQSKFDDVKPKNHFEKLPFEMRLSILKYIKTKVDRQRYASLSLDLAIELFNISTYNLIKYESFKNGYKVRIGTTKDFETCVTFENDGENCKIKWNYFSIPKNSKSETLENSNAESASADLFLYYLEKYAKQIEVLCLKNVNVEITNRDLMFEKLKELKLELDNKTLAKFILKRIPEKVNLEIRASGNLSIDNILHIPQVLSTPKLSYFSENMRIEQLRAISRRFDKIDVSIGKIKIEELVKYIDDFRRRDRNRQEAHIIINIFSPKPFNLKEFNLENRSHHSIDQLSSNVFNNETFRSFNGNHRLFMRNYRHDMRVLSQFQLLFFLLTVYCIPRRGNEPWSVVLCKFRGNPFEPRTVRWFEEWITDGNNPDTLESYFSSVSNGIYTVRGSNVTDWLQLPWTRGEVLRMALRDPRLQSEKDKPFALFDKAKQLCISYAEQQGYILHRQKITVINAEQTAVYGKDNGVLLTPKLIFTSVLAHEMIHSMNIGHSYSDRNKKIFTYSATGEYDDRYDLMSTANAHMRPSTYGLSGPGLNGPHLDYLGWLPSNRVLYFGKDDRQSYTLRLSSLSVPHRLTAGWLLVMIPYDRDEPANVYTVEYRTPVGNDAAIRQGAVVIHQIKKDGTSFYSKLITHVHSEYDELTVGTEWVKFLQLDENGDFQYIRVKVERTHTKTNSADVKIVTNFRPERCQRNEIIVDVTERIDLELRGVQKVCMPENYEVVTQYDMDVQYKRDAFFSLRKSYGQNECKNGKEWRKLDAYDYVCVPNTRRAELKESPKPIQMEKPSQKCPEDLLARIAFQGDEACVTQEELEKIETENVQSHLNLKYFAFFNGDDTVNI</sequence>
<protein>
    <submittedName>
        <fullName evidence="1">Uncharacterized protein</fullName>
    </submittedName>
</protein>
<evidence type="ECO:0000313" key="1">
    <source>
        <dbReference type="EMBL" id="CAI5441742.1"/>
    </source>
</evidence>
<comment type="caution">
    <text evidence="1">The sequence shown here is derived from an EMBL/GenBank/DDBJ whole genome shotgun (WGS) entry which is preliminary data.</text>
</comment>
<dbReference type="Proteomes" id="UP001152747">
    <property type="component" value="Unassembled WGS sequence"/>
</dbReference>
<gene>
    <name evidence="1" type="ORF">CAMP_LOCUS4379</name>
</gene>
<organism evidence="1 2">
    <name type="scientific">Caenorhabditis angaria</name>
    <dbReference type="NCBI Taxonomy" id="860376"/>
    <lineage>
        <taxon>Eukaryota</taxon>
        <taxon>Metazoa</taxon>
        <taxon>Ecdysozoa</taxon>
        <taxon>Nematoda</taxon>
        <taxon>Chromadorea</taxon>
        <taxon>Rhabditida</taxon>
        <taxon>Rhabditina</taxon>
        <taxon>Rhabditomorpha</taxon>
        <taxon>Rhabditoidea</taxon>
        <taxon>Rhabditidae</taxon>
        <taxon>Peloderinae</taxon>
        <taxon>Caenorhabditis</taxon>
    </lineage>
</organism>
<dbReference type="EMBL" id="CANHGI010000002">
    <property type="protein sequence ID" value="CAI5441742.1"/>
    <property type="molecule type" value="Genomic_DNA"/>
</dbReference>
<accession>A0A9P1MW00</accession>
<dbReference type="AlphaFoldDB" id="A0A9P1MW00"/>